<dbReference type="Gene3D" id="2.70.70.10">
    <property type="entry name" value="Glucose Permease (Domain IIA)"/>
    <property type="match status" value="1"/>
</dbReference>
<evidence type="ECO:0000259" key="2">
    <source>
        <dbReference type="Pfam" id="PF01551"/>
    </source>
</evidence>
<dbReference type="EMBL" id="JAOQJX010000003">
    <property type="protein sequence ID" value="MCU6746655.1"/>
    <property type="molecule type" value="Genomic_DNA"/>
</dbReference>
<dbReference type="Pfam" id="PF01551">
    <property type="entry name" value="Peptidase_M23"/>
    <property type="match status" value="1"/>
</dbReference>
<keyword evidence="5" id="KW-1185">Reference proteome</keyword>
<feature type="chain" id="PRO_5045642280" evidence="1">
    <location>
        <begin position="26"/>
        <end position="279"/>
    </location>
</feature>
<reference evidence="4 5" key="1">
    <citation type="journal article" date="2021" name="ISME Commun">
        <title>Automated analysis of genomic sequences facilitates high-throughput and comprehensive description of bacteria.</title>
        <authorList>
            <person name="Hitch T.C.A."/>
        </authorList>
    </citation>
    <scope>NUCLEOTIDE SEQUENCE [LARGE SCALE GENOMIC DNA]</scope>
    <source>
        <strain evidence="4 5">H2_18</strain>
    </source>
</reference>
<evidence type="ECO:0000259" key="3">
    <source>
        <dbReference type="Pfam" id="PF21640"/>
    </source>
</evidence>
<dbReference type="RefSeq" id="WP_059069564.1">
    <property type="nucleotide sequence ID" value="NZ_JAOQJX010000003.1"/>
</dbReference>
<dbReference type="Pfam" id="PF21640">
    <property type="entry name" value="LytM_N"/>
    <property type="match status" value="1"/>
</dbReference>
<keyword evidence="1" id="KW-0732">Signal</keyword>
<evidence type="ECO:0000256" key="1">
    <source>
        <dbReference type="SAM" id="SignalP"/>
    </source>
</evidence>
<feature type="domain" description="M23ase beta-sheet core" evidence="2">
    <location>
        <begin position="152"/>
        <end position="255"/>
    </location>
</feature>
<dbReference type="PANTHER" id="PTHR21666">
    <property type="entry name" value="PEPTIDASE-RELATED"/>
    <property type="match status" value="1"/>
</dbReference>
<comment type="caution">
    <text evidence="4">The sequence shown here is derived from an EMBL/GenBank/DDBJ whole genome shotgun (WGS) entry which is preliminary data.</text>
</comment>
<gene>
    <name evidence="4" type="ORF">OCV51_03110</name>
</gene>
<feature type="signal peptide" evidence="1">
    <location>
        <begin position="1"/>
        <end position="25"/>
    </location>
</feature>
<dbReference type="InterPro" id="IPR016047">
    <property type="entry name" value="M23ase_b-sheet_dom"/>
</dbReference>
<dbReference type="InterPro" id="IPR050570">
    <property type="entry name" value="Cell_wall_metabolism_enzyme"/>
</dbReference>
<dbReference type="CDD" id="cd12797">
    <property type="entry name" value="M23_peptidase"/>
    <property type="match status" value="1"/>
</dbReference>
<accession>A0ABT2T8Q9</accession>
<dbReference type="SUPFAM" id="SSF51261">
    <property type="entry name" value="Duplicated hybrid motif"/>
    <property type="match status" value="1"/>
</dbReference>
<organism evidence="4 5">
    <name type="scientific">Faecalicatena acetigenes</name>
    <dbReference type="NCBI Taxonomy" id="2981790"/>
    <lineage>
        <taxon>Bacteria</taxon>
        <taxon>Bacillati</taxon>
        <taxon>Bacillota</taxon>
        <taxon>Clostridia</taxon>
        <taxon>Lachnospirales</taxon>
        <taxon>Lachnospiraceae</taxon>
        <taxon>Faecalicatena</taxon>
    </lineage>
</organism>
<proteinExistence type="predicted"/>
<dbReference type="InterPro" id="IPR011055">
    <property type="entry name" value="Dup_hybrid_motif"/>
</dbReference>
<feature type="domain" description="LytM N-terminal" evidence="3">
    <location>
        <begin position="34"/>
        <end position="118"/>
    </location>
</feature>
<protein>
    <submittedName>
        <fullName evidence="4">M23 family metallopeptidase</fullName>
    </submittedName>
</protein>
<evidence type="ECO:0000313" key="4">
    <source>
        <dbReference type="EMBL" id="MCU6746655.1"/>
    </source>
</evidence>
<dbReference type="Proteomes" id="UP001652394">
    <property type="component" value="Unassembled WGS sequence"/>
</dbReference>
<dbReference type="InterPro" id="IPR048476">
    <property type="entry name" value="LytM_N"/>
</dbReference>
<evidence type="ECO:0000313" key="5">
    <source>
        <dbReference type="Proteomes" id="UP001652394"/>
    </source>
</evidence>
<dbReference type="PANTHER" id="PTHR21666:SF270">
    <property type="entry name" value="MUREIN HYDROLASE ACTIVATOR ENVC"/>
    <property type="match status" value="1"/>
</dbReference>
<sequence length="279" mass="32142">MKRNRVKRYLIFNFCLLLFLSTAFHNLREHAALSRLSETTAATEKFRSQPVDTQMQKQIQNMEEPGEVLALYWLEQDFETKQAAKMPTVETLKDTKEKWEKAKGWDTYNKACKAIWDDLEYFPIPEASNHSHVAVTFENSWMFSRSYKGERGHEGTDIMPTVDKRGYYPVISMTDGVVRQKGWLELGGWRLGIETEKGAYFYYAHMDSYADIEEGDIVHAGDLLGYMGDTGYGKKEGTKGNFPVHLHVGIYLNVNGKEISINPYPALKYLESRKISCVY</sequence>
<name>A0ABT2T8Q9_9FIRM</name>